<proteinExistence type="predicted"/>
<protein>
    <submittedName>
        <fullName evidence="1">Spore coat protein H</fullName>
    </submittedName>
</protein>
<dbReference type="EMBL" id="AE017355">
    <property type="protein sequence ID" value="AAT63458.1"/>
    <property type="molecule type" value="Genomic_DNA"/>
</dbReference>
<organism evidence="1 2">
    <name type="scientific">Bacillus thuringiensis subsp. konkukian (strain 97-27)</name>
    <dbReference type="NCBI Taxonomy" id="281309"/>
    <lineage>
        <taxon>Bacteria</taxon>
        <taxon>Bacillati</taxon>
        <taxon>Bacillota</taxon>
        <taxon>Bacilli</taxon>
        <taxon>Bacillales</taxon>
        <taxon>Bacillaceae</taxon>
        <taxon>Bacillus</taxon>
        <taxon>Bacillus cereus group</taxon>
    </lineage>
</organism>
<evidence type="ECO:0000313" key="2">
    <source>
        <dbReference type="Proteomes" id="UP000001301"/>
    </source>
</evidence>
<dbReference type="HOGENOM" id="CLU_066387_0_0_9"/>
<dbReference type="Pfam" id="PF08757">
    <property type="entry name" value="CotH"/>
    <property type="match status" value="1"/>
</dbReference>
<dbReference type="AlphaFoldDB" id="Q6HJT3"/>
<dbReference type="PANTHER" id="PTHR40050">
    <property type="entry name" value="INNER SPORE COAT PROTEIN H"/>
    <property type="match status" value="1"/>
</dbReference>
<keyword evidence="1" id="KW-0946">Virion</keyword>
<dbReference type="Proteomes" id="UP000001301">
    <property type="component" value="Chromosome"/>
</dbReference>
<reference evidence="1 2" key="1">
    <citation type="journal article" date="2006" name="J. Bacteriol.">
        <title>Pathogenomic sequence analysis of Bacillus cereus and Bacillus thuringiensis isolates closely related to Bacillus anthracis.</title>
        <authorList>
            <person name="Han C.S."/>
            <person name="Xie G."/>
            <person name="Challacombe J.F."/>
            <person name="Altherr M.R."/>
            <person name="Bhotika S.S."/>
            <person name="Brown N."/>
            <person name="Bruce D."/>
            <person name="Campbell C.S."/>
            <person name="Campbell M.L."/>
            <person name="Chen J."/>
            <person name="Chertkov O."/>
            <person name="Cleland C."/>
            <person name="Dimitrijevic M."/>
            <person name="Doggett N.A."/>
            <person name="Fawcett J.J."/>
            <person name="Glavina T."/>
            <person name="Goodwin L.A."/>
            <person name="Green L.D."/>
            <person name="Hill K.K."/>
            <person name="Hitchcock P."/>
            <person name="Jackson P.J."/>
            <person name="Keim P."/>
            <person name="Kewalramani A.R."/>
            <person name="Longmire J."/>
            <person name="Lucas S."/>
            <person name="Malfatti S."/>
            <person name="McMurry K."/>
            <person name="Meincke L.J."/>
            <person name="Misra M."/>
            <person name="Moseman B.L."/>
            <person name="Mundt M."/>
            <person name="Munk A.C."/>
            <person name="Okinaka R.T."/>
            <person name="Parson-Quintana B."/>
            <person name="Reilly L.P."/>
            <person name="Richardson P."/>
            <person name="Robinson D.L."/>
            <person name="Rubin E."/>
            <person name="Saunders E."/>
            <person name="Tapia R."/>
            <person name="Tesmer J.G."/>
            <person name="Thayer N."/>
            <person name="Thompson L.S."/>
            <person name="Tice H."/>
            <person name="Ticknor L.O."/>
            <person name="Wills P.L."/>
            <person name="Brettin T.S."/>
            <person name="Gilna P."/>
        </authorList>
    </citation>
    <scope>NUCLEOTIDE SEQUENCE [LARGE SCALE GENOMIC DNA]</scope>
    <source>
        <strain evidence="1 2">97-27</strain>
    </source>
</reference>
<name>Q6HJT3_BACHK</name>
<keyword evidence="1" id="KW-0167">Capsid protein</keyword>
<accession>Q6HJT3</accession>
<sequence length="368" mass="43701">MKRTEKGCENMLPSYDFFIHPMYVVELKKDIWSDSPVPAKLTYGKKKYDIDIVYRGAHIREFEKKSYHVMFYKPKKFQGAKEFHLNSEFMDPSLIRNKLSLDFFHDIGVLSPKSQHVFIKINGQIQGVYLQLESVDENFLKNRGLPSGSIYYAIDDDANFSLMSERDKDVKTELFAGYEFKYSNEHSEEQLSEFVFQANALSREAYEKEIGKFLNVDKYLRWLAGVIFTQNFDGFVHNYALYHNDETNLFEVIPWDYDATWGRDVQGRPLNHEYIRIQGYNTLSARLLDIPVFRKQYRSILEEILEEQFTVSFMMPKVESLCEAIRPYLLQDPYMKEKLETFDQEPGVIEEYINKRRKYIQDHLHELD</sequence>
<dbReference type="PANTHER" id="PTHR40050:SF1">
    <property type="entry name" value="INNER SPORE COAT PROTEIN H"/>
    <property type="match status" value="1"/>
</dbReference>
<dbReference type="PATRIC" id="fig|281309.8.peg.1960"/>
<gene>
    <name evidence="1" type="primary">cotH</name>
    <name evidence="1" type="ordered locus">BT9727_1862</name>
</gene>
<evidence type="ECO:0000313" key="1">
    <source>
        <dbReference type="EMBL" id="AAT63458.1"/>
    </source>
</evidence>
<dbReference type="KEGG" id="btk:BT9727_1862"/>
<dbReference type="InterPro" id="IPR014867">
    <property type="entry name" value="Spore_coat_CotH_CotH2/3/7"/>
</dbReference>